<feature type="compositionally biased region" description="Low complexity" evidence="1">
    <location>
        <begin position="359"/>
        <end position="370"/>
    </location>
</feature>
<feature type="region of interest" description="Disordered" evidence="1">
    <location>
        <begin position="770"/>
        <end position="817"/>
    </location>
</feature>
<sequence length="1155" mass="120656">MSTTPSTAATAGRTLARALKAVLSLLVLAVAVAGLPLLLAWATPIIWEAGHDDLAHLLDRQDTGGVFLLLLVAVGWTGWAQFTFCAVRELIAQARGRTWHPPRGMGASQRVAALLIGSILVLLPTGSALASDAQAAPATTATRVPGQAQAQQATETEQAQAPVASTPESRTTYTVRETRPAESLWGIAERELGDGERWREIAALNEGRTMTDGQVFRANSFLQPGWQLQMPDSAGAAGDAHTQLGDSLPAAGKKDEHVVTVHSGDYLSKIAEEEVGDGSAWPELFEASRGKPQPHGLPAISDPDVIYAGQHITVPGAGTDQPPQDRGQGEESGSQDTTPPAAQEPGGEQKPGAGQGDEQAPTPGHTAAPAPTSPAPRAPASRPAGPPGQGQASPSAPARTSREPSISVSPTASAPAPAEPSGPASSPAGASEQPTPSPAGSPLNLRIVLGAGALLAAAITGALALRRTLQRRRRNPGEKIAIAAETSPAEAQLAAAAEPGGAARLDAAMRTLAHHTARQEGDAVPPLRAARIGTRTVEVLPEDLAQKPVAPFTAGQGGWWALPGDAALLDDEAARDVPAPYPALVTIGTTQAGNLLLLNLAQVPALLLDGNPVHITEVCTSLALELSMSPWANEVEVITVGFGEDLPQLLPTARIAHMRHPAHALRDLGERLLEAHQMPETRHQPYLLLCTSALEADTACELADLIDKAGTVPVTLIAPASTTAAHFPEAEILNASRSEPQHLHHVDADITVQRLEHTAYQQITTALKVSAQPSHPADGPWQNVPDELNSTQQPEHTSQEESAPATTAASLPSPAAATEVSSEVFPALLAATTDPSGLRLLSPAAPSSGLSDDAGPDTGPATPSVPASPSTVDTTDAADPADADGPAAAAEEPAAAEAKECEAHDLHAPEIRVLGPVEVTGVDSNGHGPRMAQLAALLYFRPGRGADVLCSDMDPASPWTVSTLNARMQGLRSSLGSDPSGNVYVPRRKSGEDPYRLAAGVRCDWTRFLQLVERALPLGPSGLPDLEKALTLVRGKPFGGRPLPWAEPYRQEMITRIIDVAHTVATHRTPTGPHHDLDAARRAVSTGLDVDDTAELLYRDWMRLEAARGNRSGLHTAITRVQQVNRALDCSLETETEHLINDLLNQPGTAVRKVL</sequence>
<feature type="compositionally biased region" description="Polar residues" evidence="1">
    <location>
        <begin position="331"/>
        <end position="340"/>
    </location>
</feature>
<evidence type="ECO:0000259" key="3">
    <source>
        <dbReference type="SMART" id="SM01043"/>
    </source>
</evidence>
<feature type="compositionally biased region" description="Low complexity" evidence="1">
    <location>
        <begin position="378"/>
        <end position="431"/>
    </location>
</feature>
<dbReference type="EMBL" id="JBJVNE010000011">
    <property type="protein sequence ID" value="MFM9648925.1"/>
    <property type="molecule type" value="Genomic_DNA"/>
</dbReference>
<name>A0ABW9IKB6_STRGJ</name>
<feature type="region of interest" description="Disordered" evidence="1">
    <location>
        <begin position="313"/>
        <end position="439"/>
    </location>
</feature>
<keyword evidence="5" id="KW-1185">Reference proteome</keyword>
<feature type="region of interest" description="Disordered" evidence="1">
    <location>
        <begin position="140"/>
        <end position="174"/>
    </location>
</feature>
<dbReference type="Gene3D" id="3.10.350.10">
    <property type="entry name" value="LysM domain"/>
    <property type="match status" value="2"/>
</dbReference>
<feature type="region of interest" description="Disordered" evidence="1">
    <location>
        <begin position="837"/>
        <end position="901"/>
    </location>
</feature>
<evidence type="ECO:0000313" key="4">
    <source>
        <dbReference type="EMBL" id="MFM9648925.1"/>
    </source>
</evidence>
<keyword evidence="2" id="KW-0812">Transmembrane</keyword>
<organism evidence="4 5">
    <name type="scientific">Streptomyces galilaeus</name>
    <dbReference type="NCBI Taxonomy" id="33899"/>
    <lineage>
        <taxon>Bacteria</taxon>
        <taxon>Bacillati</taxon>
        <taxon>Actinomycetota</taxon>
        <taxon>Actinomycetes</taxon>
        <taxon>Kitasatosporales</taxon>
        <taxon>Streptomycetaceae</taxon>
        <taxon>Streptomyces</taxon>
    </lineage>
</organism>
<dbReference type="InterPro" id="IPR018392">
    <property type="entry name" value="LysM"/>
</dbReference>
<feature type="compositionally biased region" description="Low complexity" evidence="1">
    <location>
        <begin position="800"/>
        <end position="817"/>
    </location>
</feature>
<gene>
    <name evidence="4" type="ORF">ACKI1S_22590</name>
</gene>
<feature type="transmembrane region" description="Helical" evidence="2">
    <location>
        <begin position="21"/>
        <end position="47"/>
    </location>
</feature>
<feature type="transmembrane region" description="Helical" evidence="2">
    <location>
        <begin position="67"/>
        <end position="91"/>
    </location>
</feature>
<keyword evidence="2" id="KW-0472">Membrane</keyword>
<dbReference type="InterPro" id="IPR036779">
    <property type="entry name" value="LysM_dom_sf"/>
</dbReference>
<comment type="caution">
    <text evidence="4">The sequence shown here is derived from an EMBL/GenBank/DDBJ whole genome shotgun (WGS) entry which is preliminary data.</text>
</comment>
<dbReference type="PANTHER" id="PTHR34700:SF4">
    <property type="entry name" value="PHAGE-LIKE ELEMENT PBSX PROTEIN XKDP"/>
    <property type="match status" value="1"/>
</dbReference>
<feature type="compositionally biased region" description="Low complexity" evidence="1">
    <location>
        <begin position="837"/>
        <end position="853"/>
    </location>
</feature>
<dbReference type="CDD" id="cd00118">
    <property type="entry name" value="LysM"/>
    <property type="match status" value="1"/>
</dbReference>
<evidence type="ECO:0000313" key="5">
    <source>
        <dbReference type="Proteomes" id="UP001631993"/>
    </source>
</evidence>
<feature type="compositionally biased region" description="Low complexity" evidence="1">
    <location>
        <begin position="860"/>
        <end position="896"/>
    </location>
</feature>
<feature type="compositionally biased region" description="Low complexity" evidence="1">
    <location>
        <begin position="140"/>
        <end position="161"/>
    </location>
</feature>
<dbReference type="RefSeq" id="WP_369280603.1">
    <property type="nucleotide sequence ID" value="NZ_JBJVMW010000025.1"/>
</dbReference>
<feature type="domain" description="Bacterial transcriptional activator" evidence="3">
    <location>
        <begin position="1003"/>
        <end position="1144"/>
    </location>
</feature>
<accession>A0ABW9IKB6</accession>
<proteinExistence type="predicted"/>
<dbReference type="PANTHER" id="PTHR34700">
    <property type="entry name" value="POTASSIUM BINDING PROTEIN KBP"/>
    <property type="match status" value="1"/>
</dbReference>
<protein>
    <recommendedName>
        <fullName evidence="3">Bacterial transcriptional activator domain-containing protein</fullName>
    </recommendedName>
</protein>
<feature type="transmembrane region" description="Helical" evidence="2">
    <location>
        <begin position="111"/>
        <end position="130"/>
    </location>
</feature>
<dbReference type="SMART" id="SM01043">
    <property type="entry name" value="BTAD"/>
    <property type="match status" value="1"/>
</dbReference>
<evidence type="ECO:0000256" key="2">
    <source>
        <dbReference type="SAM" id="Phobius"/>
    </source>
</evidence>
<dbReference type="InterPro" id="IPR052196">
    <property type="entry name" value="Bact_Kbp"/>
</dbReference>
<keyword evidence="2" id="KW-1133">Transmembrane helix</keyword>
<reference evidence="4 5" key="1">
    <citation type="submission" date="2024-12" db="EMBL/GenBank/DDBJ databases">
        <title>Forecasting of Potato common scab and diversities of Pathogenic streptomyces spp. in china.</title>
        <authorList>
            <person name="Handique U."/>
            <person name="Wu J."/>
        </authorList>
    </citation>
    <scope>NUCLEOTIDE SEQUENCE [LARGE SCALE GENOMIC DNA]</scope>
    <source>
        <strain evidence="4 5">ZRIMU1585</strain>
    </source>
</reference>
<dbReference type="Proteomes" id="UP001631993">
    <property type="component" value="Unassembled WGS sequence"/>
</dbReference>
<evidence type="ECO:0000256" key="1">
    <source>
        <dbReference type="SAM" id="MobiDB-lite"/>
    </source>
</evidence>
<dbReference type="InterPro" id="IPR005158">
    <property type="entry name" value="BTAD"/>
</dbReference>